<reference evidence="2 3" key="1">
    <citation type="journal article" date="2024" name="Int. J. Mol. Sci.">
        <title>Exploration of Alicyclobacillus spp. Genome in Search of Antibiotic Resistance.</title>
        <authorList>
            <person name="Bucka-Kolendo J."/>
            <person name="Kiousi D.E."/>
            <person name="Dekowska A."/>
            <person name="Mikolajczuk-Szczyrba A."/>
            <person name="Karadedos D.M."/>
            <person name="Michael P."/>
            <person name="Galanis A."/>
            <person name="Sokolowska B."/>
        </authorList>
    </citation>
    <scope>NUCLEOTIDE SEQUENCE [LARGE SCALE GENOMIC DNA]</scope>
    <source>
        <strain evidence="2 3">KKP 3000</strain>
    </source>
</reference>
<dbReference type="InterPro" id="IPR021359">
    <property type="entry name" value="DUF2812"/>
</dbReference>
<proteinExistence type="predicted"/>
<keyword evidence="1" id="KW-1133">Transmembrane helix</keyword>
<protein>
    <submittedName>
        <fullName evidence="2">DUF2812 domain-containing protein</fullName>
    </submittedName>
</protein>
<evidence type="ECO:0000256" key="1">
    <source>
        <dbReference type="SAM" id="Phobius"/>
    </source>
</evidence>
<organism evidence="2 3">
    <name type="scientific">Alicyclobacillus fastidiosus</name>
    <dbReference type="NCBI Taxonomy" id="392011"/>
    <lineage>
        <taxon>Bacteria</taxon>
        <taxon>Bacillati</taxon>
        <taxon>Bacillota</taxon>
        <taxon>Bacilli</taxon>
        <taxon>Bacillales</taxon>
        <taxon>Alicyclobacillaceae</taxon>
        <taxon>Alicyclobacillus</taxon>
    </lineage>
</organism>
<dbReference type="Pfam" id="PF11193">
    <property type="entry name" value="DUF2812"/>
    <property type="match status" value="1"/>
</dbReference>
<comment type="caution">
    <text evidence="2">The sequence shown here is derived from an EMBL/GenBank/DDBJ whole genome shotgun (WGS) entry which is preliminary data.</text>
</comment>
<gene>
    <name evidence="2" type="ORF">KKP3000_003022</name>
</gene>
<keyword evidence="1" id="KW-0812">Transmembrane</keyword>
<name>A0ABV5ABV2_9BACL</name>
<keyword evidence="1" id="KW-0472">Membrane</keyword>
<sequence>MRRDRGEEKRFNIWFVWDYEKEQQHLDHLSQEGIHLTKPGLFRSGFTRDRSVRYVYRLDYQPGLRRKRLNHEYLELFKDSGWESVGSCNNWYYFRRPWQPETTHEIYTDVASLKGHYQRIQWLLGGVLCAELLDLLVNLNLFVVNPQRHHVATFTLPLFIFQAVITAFLACGFLVIRRKAIRVERV</sequence>
<dbReference type="RefSeq" id="WP_368780776.1">
    <property type="nucleotide sequence ID" value="NZ_CP162940.1"/>
</dbReference>
<dbReference type="EMBL" id="JBDXSU010000003">
    <property type="protein sequence ID" value="MFB5189745.1"/>
    <property type="molecule type" value="Genomic_DNA"/>
</dbReference>
<feature type="transmembrane region" description="Helical" evidence="1">
    <location>
        <begin position="122"/>
        <end position="144"/>
    </location>
</feature>
<feature type="transmembrane region" description="Helical" evidence="1">
    <location>
        <begin position="156"/>
        <end position="176"/>
    </location>
</feature>
<keyword evidence="3" id="KW-1185">Reference proteome</keyword>
<accession>A0ABV5ABV2</accession>
<evidence type="ECO:0000313" key="2">
    <source>
        <dbReference type="EMBL" id="MFB5189745.1"/>
    </source>
</evidence>
<dbReference type="Proteomes" id="UP001579974">
    <property type="component" value="Unassembled WGS sequence"/>
</dbReference>
<evidence type="ECO:0000313" key="3">
    <source>
        <dbReference type="Proteomes" id="UP001579974"/>
    </source>
</evidence>